<keyword evidence="1" id="KW-0472">Membrane</keyword>
<dbReference type="Proteomes" id="UP001165135">
    <property type="component" value="Unassembled WGS sequence"/>
</dbReference>
<accession>A0A9W6REN9</accession>
<keyword evidence="1" id="KW-1133">Transmembrane helix</keyword>
<organism evidence="2 3">
    <name type="scientific">Actinoallomurus iriomotensis</name>
    <dbReference type="NCBI Taxonomy" id="478107"/>
    <lineage>
        <taxon>Bacteria</taxon>
        <taxon>Bacillati</taxon>
        <taxon>Actinomycetota</taxon>
        <taxon>Actinomycetes</taxon>
        <taxon>Streptosporangiales</taxon>
        <taxon>Thermomonosporaceae</taxon>
        <taxon>Actinoallomurus</taxon>
    </lineage>
</organism>
<sequence>MVSASAAVMSALVAVFIVFMAVFIACAEDVALLAASVIFVAADETLVAADDTRVAAAAGVTDDFAADVDRAFVDLAAGLDAVLRAVLPVVFLAAAVVFFAPPDFVRLVLAVERRADERVIVLVGTDPSPRVDQLRGDLFHNWRRSTRLPGARRSLFPGMWSSGQCPDPPSSRFRRAAGRA</sequence>
<dbReference type="EMBL" id="BSTJ01000003">
    <property type="protein sequence ID" value="GLY74464.1"/>
    <property type="molecule type" value="Genomic_DNA"/>
</dbReference>
<name>A0A9W6REN9_9ACTN</name>
<comment type="caution">
    <text evidence="2">The sequence shown here is derived from an EMBL/GenBank/DDBJ whole genome shotgun (WGS) entry which is preliminary data.</text>
</comment>
<keyword evidence="1" id="KW-0812">Transmembrane</keyword>
<gene>
    <name evidence="2" type="ORF">Airi01_027310</name>
</gene>
<dbReference type="AlphaFoldDB" id="A0A9W6REN9"/>
<proteinExistence type="predicted"/>
<feature type="transmembrane region" description="Helical" evidence="1">
    <location>
        <begin position="81"/>
        <end position="100"/>
    </location>
</feature>
<protein>
    <submittedName>
        <fullName evidence="2">Uncharacterized protein</fullName>
    </submittedName>
</protein>
<evidence type="ECO:0000256" key="1">
    <source>
        <dbReference type="SAM" id="Phobius"/>
    </source>
</evidence>
<evidence type="ECO:0000313" key="3">
    <source>
        <dbReference type="Proteomes" id="UP001165135"/>
    </source>
</evidence>
<reference evidence="2" key="1">
    <citation type="submission" date="2023-03" db="EMBL/GenBank/DDBJ databases">
        <title>Actinoallomurus iriomotensis NBRC 103681.</title>
        <authorList>
            <person name="Ichikawa N."/>
            <person name="Sato H."/>
            <person name="Tonouchi N."/>
        </authorList>
    </citation>
    <scope>NUCLEOTIDE SEQUENCE</scope>
    <source>
        <strain evidence="2">NBRC 103681</strain>
    </source>
</reference>
<evidence type="ECO:0000313" key="2">
    <source>
        <dbReference type="EMBL" id="GLY74464.1"/>
    </source>
</evidence>